<sequence>MQLVVPPPPPLPAGRYLVRFEEGSHRAIVVVGGPPRRLRRRRLLRRTRRPRAVATPKPLTLTVIPPQPLPDRGQAERWLGEVLRSPEGALGWALRETNELFARARQAHADSWPPDLLRPGILSVRVGFGRGEQVAVGAWTRARELVRTGEAGSALDSSDSLLADLLAARRRRSPALELALTARVQLASARLIEATWMLEAAAEEAAREGAAEGFAEGVAHGTAEGVAEGAADAVADSAQLASLARSIRNQLASVPAANEDRAAEAAERLAQAVDQLIGALRPGPANTR</sequence>
<dbReference type="Proteomes" id="UP000222056">
    <property type="component" value="Unassembled WGS sequence"/>
</dbReference>
<evidence type="ECO:0000313" key="1">
    <source>
        <dbReference type="EMBL" id="SEH12321.1"/>
    </source>
</evidence>
<dbReference type="EMBL" id="FNWJ01000001">
    <property type="protein sequence ID" value="SEH12321.1"/>
    <property type="molecule type" value="Genomic_DNA"/>
</dbReference>
<reference evidence="2" key="1">
    <citation type="submission" date="2016-10" db="EMBL/GenBank/DDBJ databases">
        <authorList>
            <person name="Varghese N."/>
            <person name="Submissions S."/>
        </authorList>
    </citation>
    <scope>NUCLEOTIDE SEQUENCE [LARGE SCALE GENOMIC DNA]</scope>
    <source>
        <strain evidence="2">ATCC 35263</strain>
    </source>
</reference>
<accession>A0A1H6FN47</accession>
<protein>
    <submittedName>
        <fullName evidence="1">Uncharacterized protein</fullName>
    </submittedName>
</protein>
<dbReference type="OrthoDB" id="5243007at2"/>
<proteinExistence type="predicted"/>
<name>A0A1H6FN47_THEAL</name>
<gene>
    <name evidence="1" type="ORF">SAMN02745716_1053</name>
</gene>
<evidence type="ECO:0000313" key="2">
    <source>
        <dbReference type="Proteomes" id="UP000222056"/>
    </source>
</evidence>
<dbReference type="RefSeq" id="WP_143038603.1">
    <property type="nucleotide sequence ID" value="NZ_FNWJ01000001.1"/>
</dbReference>
<dbReference type="AlphaFoldDB" id="A0A1H6FN47"/>
<organism evidence="1 2">
    <name type="scientific">Thermoleophilum album</name>
    <dbReference type="NCBI Taxonomy" id="29539"/>
    <lineage>
        <taxon>Bacteria</taxon>
        <taxon>Bacillati</taxon>
        <taxon>Actinomycetota</taxon>
        <taxon>Thermoleophilia</taxon>
        <taxon>Thermoleophilales</taxon>
        <taxon>Thermoleophilaceae</taxon>
        <taxon>Thermoleophilum</taxon>
    </lineage>
</organism>
<keyword evidence="2" id="KW-1185">Reference proteome</keyword>